<dbReference type="GO" id="GO:0015944">
    <property type="term" value="P:formate oxidation"/>
    <property type="evidence" value="ECO:0007669"/>
    <property type="project" value="TreeGrafter"/>
</dbReference>
<dbReference type="PANTHER" id="PTHR30074">
    <property type="entry name" value="FORMATE DEHYDROGENASE, NITRATE-INDUCIBLE, CYTOCHROME B556 FDN SUBUNIT"/>
    <property type="match status" value="1"/>
</dbReference>
<dbReference type="GO" id="GO:0009055">
    <property type="term" value="F:electron transfer activity"/>
    <property type="evidence" value="ECO:0007669"/>
    <property type="project" value="InterPro"/>
</dbReference>
<dbReference type="GO" id="GO:0009326">
    <property type="term" value="C:formate dehydrogenase complex"/>
    <property type="evidence" value="ECO:0007669"/>
    <property type="project" value="TreeGrafter"/>
</dbReference>
<gene>
    <name evidence="9" type="ordered locus">Caci_7398</name>
</gene>
<dbReference type="RefSeq" id="WP_015795952.1">
    <property type="nucleotide sequence ID" value="NC_013131.1"/>
</dbReference>
<dbReference type="Pfam" id="PF01292">
    <property type="entry name" value="Ni_hydr_CYTB"/>
    <property type="match status" value="1"/>
</dbReference>
<dbReference type="GO" id="GO:0005886">
    <property type="term" value="C:plasma membrane"/>
    <property type="evidence" value="ECO:0007669"/>
    <property type="project" value="UniProtKB-SubCell"/>
</dbReference>
<evidence type="ECO:0000256" key="4">
    <source>
        <dbReference type="ARBA" id="ARBA00022989"/>
    </source>
</evidence>
<keyword evidence="2" id="KW-1003">Cell membrane</keyword>
<keyword evidence="10" id="KW-1185">Reference proteome</keyword>
<dbReference type="PANTHER" id="PTHR30074:SF6">
    <property type="entry name" value="FORMATE DEHYDROGENASE GAMMA SUBUNIT"/>
    <property type="match status" value="1"/>
</dbReference>
<dbReference type="Gene3D" id="1.20.950.20">
    <property type="entry name" value="Transmembrane di-heme cytochromes, Chain C"/>
    <property type="match status" value="1"/>
</dbReference>
<dbReference type="InterPro" id="IPR051817">
    <property type="entry name" value="FDH_cytochrome_b556_subunit"/>
</dbReference>
<feature type="domain" description="Cytochrome b561 bacterial/Ni-hydrogenase" evidence="8">
    <location>
        <begin position="16"/>
        <end position="181"/>
    </location>
</feature>
<dbReference type="GO" id="GO:0022904">
    <property type="term" value="P:respiratory electron transport chain"/>
    <property type="evidence" value="ECO:0007669"/>
    <property type="project" value="InterPro"/>
</dbReference>
<evidence type="ECO:0000256" key="5">
    <source>
        <dbReference type="ARBA" id="ARBA00023136"/>
    </source>
</evidence>
<evidence type="ECO:0000259" key="8">
    <source>
        <dbReference type="Pfam" id="PF01292"/>
    </source>
</evidence>
<dbReference type="STRING" id="479433.Caci_7398"/>
<dbReference type="GO" id="GO:0036397">
    <property type="term" value="F:formate dehydrogenase (quinone) activity"/>
    <property type="evidence" value="ECO:0007669"/>
    <property type="project" value="TreeGrafter"/>
</dbReference>
<evidence type="ECO:0000313" key="10">
    <source>
        <dbReference type="Proteomes" id="UP000000851"/>
    </source>
</evidence>
<accession>C7Q9Q5</accession>
<dbReference type="HOGENOM" id="CLU_091368_0_0_11"/>
<sequence length="258" mass="28460">MSRPPEVGGVRRRIERFTRAERYVHRATAALMLTLIATGAVLYLPSLSVAVGHRPAVALIHLYSGFSLPIPMAAGLFSRAYRADVRRLNRHTETDREWLRSHAWRRERARELALPVGKFNAGQKLNAAFQCGAILVMVGTGTLMWFPHLVSVSARTGATFVHDWLALAIGFVVVGHVWFALNDRQARTGMRTGWVTRGWAEREHPAWAAEVAAQDRSGDGTPDPDAVGEAKDRAARGEAGTRDGAEGQAVHQARAWDR</sequence>
<keyword evidence="3 7" id="KW-0812">Transmembrane</keyword>
<evidence type="ECO:0000256" key="7">
    <source>
        <dbReference type="SAM" id="Phobius"/>
    </source>
</evidence>
<dbReference type="EMBL" id="CP001700">
    <property type="protein sequence ID" value="ACU76224.1"/>
    <property type="molecule type" value="Genomic_DNA"/>
</dbReference>
<organism evidence="9 10">
    <name type="scientific">Catenulispora acidiphila (strain DSM 44928 / JCM 14897 / NBRC 102108 / NRRL B-24433 / ID139908)</name>
    <dbReference type="NCBI Taxonomy" id="479433"/>
    <lineage>
        <taxon>Bacteria</taxon>
        <taxon>Bacillati</taxon>
        <taxon>Actinomycetota</taxon>
        <taxon>Actinomycetes</taxon>
        <taxon>Catenulisporales</taxon>
        <taxon>Catenulisporaceae</taxon>
        <taxon>Catenulispora</taxon>
    </lineage>
</organism>
<dbReference type="KEGG" id="cai:Caci_7398"/>
<dbReference type="SUPFAM" id="SSF81342">
    <property type="entry name" value="Transmembrane di-heme cytochromes"/>
    <property type="match status" value="1"/>
</dbReference>
<feature type="region of interest" description="Disordered" evidence="6">
    <location>
        <begin position="209"/>
        <end position="258"/>
    </location>
</feature>
<keyword evidence="5 7" id="KW-0472">Membrane</keyword>
<dbReference type="Proteomes" id="UP000000851">
    <property type="component" value="Chromosome"/>
</dbReference>
<dbReference type="AlphaFoldDB" id="C7Q9Q5"/>
<feature type="compositionally biased region" description="Basic and acidic residues" evidence="6">
    <location>
        <begin position="228"/>
        <end position="245"/>
    </location>
</feature>
<feature type="transmembrane region" description="Helical" evidence="7">
    <location>
        <begin position="56"/>
        <end position="77"/>
    </location>
</feature>
<dbReference type="InParanoid" id="C7Q9Q5"/>
<comment type="subcellular location">
    <subcellularLocation>
        <location evidence="1">Cell membrane</location>
        <topology evidence="1">Multi-pass membrane protein</topology>
    </subcellularLocation>
</comment>
<evidence type="ECO:0000256" key="3">
    <source>
        <dbReference type="ARBA" id="ARBA00022692"/>
    </source>
</evidence>
<dbReference type="eggNOG" id="COG2864">
    <property type="taxonomic scope" value="Bacteria"/>
</dbReference>
<evidence type="ECO:0000313" key="9">
    <source>
        <dbReference type="EMBL" id="ACU76224.1"/>
    </source>
</evidence>
<evidence type="ECO:0000256" key="2">
    <source>
        <dbReference type="ARBA" id="ARBA00022475"/>
    </source>
</evidence>
<dbReference type="InterPro" id="IPR016174">
    <property type="entry name" value="Di-haem_cyt_TM"/>
</dbReference>
<proteinExistence type="predicted"/>
<keyword evidence="4 7" id="KW-1133">Transmembrane helix</keyword>
<feature type="transmembrane region" description="Helical" evidence="7">
    <location>
        <begin position="160"/>
        <end position="181"/>
    </location>
</feature>
<name>C7Q9Q5_CATAD</name>
<feature type="transmembrane region" description="Helical" evidence="7">
    <location>
        <begin position="23"/>
        <end position="44"/>
    </location>
</feature>
<feature type="transmembrane region" description="Helical" evidence="7">
    <location>
        <begin position="127"/>
        <end position="148"/>
    </location>
</feature>
<dbReference type="InterPro" id="IPR011577">
    <property type="entry name" value="Cyt_b561_bac/Ni-Hgenase"/>
</dbReference>
<evidence type="ECO:0000256" key="6">
    <source>
        <dbReference type="SAM" id="MobiDB-lite"/>
    </source>
</evidence>
<evidence type="ECO:0000256" key="1">
    <source>
        <dbReference type="ARBA" id="ARBA00004651"/>
    </source>
</evidence>
<protein>
    <submittedName>
        <fullName evidence="9">Formate dehydrogenase gamma subunit</fullName>
    </submittedName>
</protein>
<reference evidence="9 10" key="1">
    <citation type="journal article" date="2009" name="Stand. Genomic Sci.">
        <title>Complete genome sequence of Catenulispora acidiphila type strain (ID 139908).</title>
        <authorList>
            <person name="Copeland A."/>
            <person name="Lapidus A."/>
            <person name="Glavina Del Rio T."/>
            <person name="Nolan M."/>
            <person name="Lucas S."/>
            <person name="Chen F."/>
            <person name="Tice H."/>
            <person name="Cheng J.F."/>
            <person name="Bruce D."/>
            <person name="Goodwin L."/>
            <person name="Pitluck S."/>
            <person name="Mikhailova N."/>
            <person name="Pati A."/>
            <person name="Ivanova N."/>
            <person name="Mavromatis K."/>
            <person name="Chen A."/>
            <person name="Palaniappan K."/>
            <person name="Chain P."/>
            <person name="Land M."/>
            <person name="Hauser L."/>
            <person name="Chang Y.J."/>
            <person name="Jeffries C.D."/>
            <person name="Chertkov O."/>
            <person name="Brettin T."/>
            <person name="Detter J.C."/>
            <person name="Han C."/>
            <person name="Ali Z."/>
            <person name="Tindall B.J."/>
            <person name="Goker M."/>
            <person name="Bristow J."/>
            <person name="Eisen J.A."/>
            <person name="Markowitz V."/>
            <person name="Hugenholtz P."/>
            <person name="Kyrpides N.C."/>
            <person name="Klenk H.P."/>
        </authorList>
    </citation>
    <scope>NUCLEOTIDE SEQUENCE [LARGE SCALE GENOMIC DNA]</scope>
    <source>
        <strain evidence="10">DSM 44928 / JCM 14897 / NBRC 102108 / NRRL B-24433 / ID139908</strain>
    </source>
</reference>
<dbReference type="GO" id="GO:0009061">
    <property type="term" value="P:anaerobic respiration"/>
    <property type="evidence" value="ECO:0007669"/>
    <property type="project" value="TreeGrafter"/>
</dbReference>